<feature type="domain" description="SEA" evidence="4">
    <location>
        <begin position="435"/>
        <end position="545"/>
    </location>
</feature>
<evidence type="ECO:0000256" key="3">
    <source>
        <dbReference type="SAM" id="SignalP"/>
    </source>
</evidence>
<evidence type="ECO:0000256" key="1">
    <source>
        <dbReference type="SAM" id="MobiDB-lite"/>
    </source>
</evidence>
<name>A0A5N5J9S3_PANHP</name>
<comment type="caution">
    <text evidence="5">The sequence shown here is derived from an EMBL/GenBank/DDBJ whole genome shotgun (WGS) entry which is preliminary data.</text>
</comment>
<accession>A0A5N5J9S3</accession>
<feature type="domain" description="SEA" evidence="4">
    <location>
        <begin position="312"/>
        <end position="424"/>
    </location>
</feature>
<dbReference type="AlphaFoldDB" id="A0A5N5J9S3"/>
<dbReference type="SMART" id="SM00200">
    <property type="entry name" value="SEA"/>
    <property type="match status" value="2"/>
</dbReference>
<dbReference type="InterPro" id="IPR000082">
    <property type="entry name" value="SEA_dom"/>
</dbReference>
<dbReference type="SUPFAM" id="SSF82671">
    <property type="entry name" value="SEA domain"/>
    <property type="match status" value="2"/>
</dbReference>
<sequence length="574" mass="58043">MDWRVILAILCILCLPARAEVTTTQAATTRAAVTTTQAATTRAAVTTTQAATTRAAVTTTQAATTRAAVTTTQAATTRAAVTTTQAAASTTTQAAASSAASTTTQAAASSAASTTTQAAASTTTQAAASTTTQAAASTTTQAAASTTTQAAASSAASTLTSNPNTATTSAASTLTSNPNTATTSAASTLTSNPNTATTSAASTLTSDPNTATTSAASTLTSNPNTATTSAASTLTSDPNTATTSAASTLTSNPNTATTSAASTLTSDPNTATTSAASTLTSDPNTATTSAASTLTSTTNTPPSSPITTPISTAIPVAASFSLIFSINEVFVPALADTTSSLFLEKSANISNEVGPIYKKKFKNFLIMKILKFRSGSIVTESQLLFSSDGPTVSSDQVTSTFTSGLSELNFAVDQNSITVTQESGTTNATTTISPPVVAASFSLIFSINETFVPALADTSSALFLEKSANISNEVVPLYKKDFDEFIRMEILILRNGSIVTESILFFGPNAANVTAAQVKNTLLNGLKNLTFTVDPNSIRVTQIFGNSMPPVIGSSLSVIWMSLLSLLLSVALHF</sequence>
<gene>
    <name evidence="5" type="ORF">PHYPO_G00248360</name>
</gene>
<evidence type="ECO:0000313" key="6">
    <source>
        <dbReference type="Proteomes" id="UP000327468"/>
    </source>
</evidence>
<keyword evidence="3" id="KW-0732">Signal</keyword>
<keyword evidence="2" id="KW-1133">Transmembrane helix</keyword>
<evidence type="ECO:0000259" key="4">
    <source>
        <dbReference type="PROSITE" id="PS50024"/>
    </source>
</evidence>
<protein>
    <recommendedName>
        <fullName evidence="4">SEA domain-containing protein</fullName>
    </recommendedName>
</protein>
<organism evidence="5 6">
    <name type="scientific">Pangasianodon hypophthalmus</name>
    <name type="common">Striped catfish</name>
    <name type="synonym">Helicophagus hypophthalmus</name>
    <dbReference type="NCBI Taxonomy" id="310915"/>
    <lineage>
        <taxon>Eukaryota</taxon>
        <taxon>Metazoa</taxon>
        <taxon>Chordata</taxon>
        <taxon>Craniata</taxon>
        <taxon>Vertebrata</taxon>
        <taxon>Euteleostomi</taxon>
        <taxon>Actinopterygii</taxon>
        <taxon>Neopterygii</taxon>
        <taxon>Teleostei</taxon>
        <taxon>Ostariophysi</taxon>
        <taxon>Siluriformes</taxon>
        <taxon>Pangasiidae</taxon>
        <taxon>Pangasianodon</taxon>
    </lineage>
</organism>
<proteinExistence type="predicted"/>
<keyword evidence="2" id="KW-0812">Transmembrane</keyword>
<feature type="transmembrane region" description="Helical" evidence="2">
    <location>
        <begin position="551"/>
        <end position="572"/>
    </location>
</feature>
<dbReference type="EMBL" id="VFJC01000032">
    <property type="protein sequence ID" value="KAB5515562.1"/>
    <property type="molecule type" value="Genomic_DNA"/>
</dbReference>
<feature type="region of interest" description="Disordered" evidence="1">
    <location>
        <begin position="155"/>
        <end position="306"/>
    </location>
</feature>
<dbReference type="PROSITE" id="PS50024">
    <property type="entry name" value="SEA"/>
    <property type="match status" value="2"/>
</dbReference>
<dbReference type="Pfam" id="PF01390">
    <property type="entry name" value="SEA"/>
    <property type="match status" value="2"/>
</dbReference>
<evidence type="ECO:0000256" key="2">
    <source>
        <dbReference type="SAM" id="Phobius"/>
    </source>
</evidence>
<keyword evidence="6" id="KW-1185">Reference proteome</keyword>
<evidence type="ECO:0000313" key="5">
    <source>
        <dbReference type="EMBL" id="KAB5515562.1"/>
    </source>
</evidence>
<keyword evidence="2" id="KW-0472">Membrane</keyword>
<feature type="signal peptide" evidence="3">
    <location>
        <begin position="1"/>
        <end position="19"/>
    </location>
</feature>
<dbReference type="Proteomes" id="UP000327468">
    <property type="component" value="Unassembled WGS sequence"/>
</dbReference>
<dbReference type="InterPro" id="IPR036364">
    <property type="entry name" value="SEA_dom_sf"/>
</dbReference>
<reference evidence="5 6" key="1">
    <citation type="submission" date="2019-06" db="EMBL/GenBank/DDBJ databases">
        <title>A chromosome-scale genome assembly of the striped catfish, Pangasianodon hypophthalmus.</title>
        <authorList>
            <person name="Wen M."/>
            <person name="Zahm M."/>
            <person name="Roques C."/>
            <person name="Cabau C."/>
            <person name="Klopp C."/>
            <person name="Donnadieu C."/>
            <person name="Jouanno E."/>
            <person name="Avarre J.-C."/>
            <person name="Campet M."/>
            <person name="Ha T.T.T."/>
            <person name="Dugue R."/>
            <person name="Lampietro C."/>
            <person name="Louis A."/>
            <person name="Herpin A."/>
            <person name="Echchiki A."/>
            <person name="Berthelot C."/>
            <person name="Parey E."/>
            <person name="Roest-Crollius H."/>
            <person name="Braasch I."/>
            <person name="Postlethwait J."/>
            <person name="Bobe J."/>
            <person name="Montfort J."/>
            <person name="Bouchez O."/>
            <person name="Begum T."/>
            <person name="Schartl M."/>
            <person name="Guiguen Y."/>
        </authorList>
    </citation>
    <scope>NUCLEOTIDE SEQUENCE [LARGE SCALE GENOMIC DNA]</scope>
    <source>
        <strain evidence="5 6">Indonesia</strain>
        <tissue evidence="5">Blood</tissue>
    </source>
</reference>
<feature type="chain" id="PRO_5024336590" description="SEA domain-containing protein" evidence="3">
    <location>
        <begin position="20"/>
        <end position="574"/>
    </location>
</feature>
<dbReference type="Gene3D" id="3.30.70.960">
    <property type="entry name" value="SEA domain"/>
    <property type="match status" value="1"/>
</dbReference>